<name>A0A2K9EF92_9RHOB</name>
<sequence length="130" mass="14185">MFERIELVQMARAMTDHAAQRQKVVARNIANADTPGFAARDVTPFGESYRGGQGDNGLRGTNPRHLTTPFWSSGTARVTVDDAQPSPNGNSVSIEAEMIKTAELRGQHELSVGIYRSALDIMRTSIGRRA</sequence>
<evidence type="ECO:0000256" key="5">
    <source>
        <dbReference type="ARBA" id="ARBA00024934"/>
    </source>
</evidence>
<dbReference type="AlphaFoldDB" id="A0A2K9EF92"/>
<evidence type="ECO:0000256" key="7">
    <source>
        <dbReference type="SAM" id="MobiDB-lite"/>
    </source>
</evidence>
<dbReference type="InterPro" id="IPR001444">
    <property type="entry name" value="Flag_bb_rod_N"/>
</dbReference>
<comment type="subunit">
    <text evidence="6">The basal body constitutes a major portion of the flagellar organelle and consists of a number of rings mounted on a central rod.</text>
</comment>
<evidence type="ECO:0000256" key="2">
    <source>
        <dbReference type="ARBA" id="ARBA00009677"/>
    </source>
</evidence>
<feature type="region of interest" description="Disordered" evidence="7">
    <location>
        <begin position="36"/>
        <end position="71"/>
    </location>
</feature>
<dbReference type="Proteomes" id="UP000233742">
    <property type="component" value="Chromosome"/>
</dbReference>
<gene>
    <name evidence="9" type="primary">flgB</name>
    <name evidence="9" type="ORF">CUV01_09660</name>
</gene>
<evidence type="ECO:0000259" key="8">
    <source>
        <dbReference type="Pfam" id="PF00460"/>
    </source>
</evidence>
<accession>A0A2K9EF92</accession>
<evidence type="ECO:0000256" key="1">
    <source>
        <dbReference type="ARBA" id="ARBA00004117"/>
    </source>
</evidence>
<dbReference type="KEGG" id="paro:CUV01_09660"/>
<reference evidence="9 10" key="1">
    <citation type="submission" date="2017-12" db="EMBL/GenBank/DDBJ databases">
        <authorList>
            <person name="Hurst M.R.H."/>
        </authorList>
    </citation>
    <scope>NUCLEOTIDE SEQUENCE [LARGE SCALE GENOMIC DNA]</scope>
    <source>
        <strain evidence="9 10">BM15</strain>
    </source>
</reference>
<evidence type="ECO:0000256" key="4">
    <source>
        <dbReference type="ARBA" id="ARBA00023143"/>
    </source>
</evidence>
<dbReference type="GO" id="GO:0030694">
    <property type="term" value="C:bacterial-type flagellum basal body, rod"/>
    <property type="evidence" value="ECO:0007669"/>
    <property type="project" value="InterPro"/>
</dbReference>
<keyword evidence="9" id="KW-0969">Cilium</keyword>
<feature type="domain" description="Flagellar basal body rod protein N-terminal" evidence="8">
    <location>
        <begin position="18"/>
        <end position="37"/>
    </location>
</feature>
<comment type="subcellular location">
    <subcellularLocation>
        <location evidence="1 6">Bacterial flagellum basal body</location>
    </subcellularLocation>
</comment>
<dbReference type="RefSeq" id="WP_101460287.1">
    <property type="nucleotide sequence ID" value="NZ_CP025408.1"/>
</dbReference>
<dbReference type="NCBIfam" id="NF009270">
    <property type="entry name" value="PRK12627.1"/>
    <property type="match status" value="1"/>
</dbReference>
<organism evidence="9 10">
    <name type="scientific">Paracoccus tegillarcae</name>
    <dbReference type="NCBI Taxonomy" id="1529068"/>
    <lineage>
        <taxon>Bacteria</taxon>
        <taxon>Pseudomonadati</taxon>
        <taxon>Pseudomonadota</taxon>
        <taxon>Alphaproteobacteria</taxon>
        <taxon>Rhodobacterales</taxon>
        <taxon>Paracoccaceae</taxon>
        <taxon>Paracoccus</taxon>
    </lineage>
</organism>
<keyword evidence="9" id="KW-0282">Flagellum</keyword>
<proteinExistence type="inferred from homology"/>
<comment type="similarity">
    <text evidence="2 6">Belongs to the flagella basal body rod proteins family.</text>
</comment>
<keyword evidence="10" id="KW-1185">Reference proteome</keyword>
<keyword evidence="9" id="KW-0966">Cell projection</keyword>
<evidence type="ECO:0000313" key="10">
    <source>
        <dbReference type="Proteomes" id="UP000233742"/>
    </source>
</evidence>
<dbReference type="PIRSF" id="PIRSF002889">
    <property type="entry name" value="Rod_FlgB"/>
    <property type="match status" value="1"/>
</dbReference>
<dbReference type="GO" id="GO:0071973">
    <property type="term" value="P:bacterial-type flagellum-dependent cell motility"/>
    <property type="evidence" value="ECO:0007669"/>
    <property type="project" value="InterPro"/>
</dbReference>
<dbReference type="InterPro" id="IPR006300">
    <property type="entry name" value="FlgB"/>
</dbReference>
<evidence type="ECO:0000256" key="3">
    <source>
        <dbReference type="ARBA" id="ARBA00014376"/>
    </source>
</evidence>
<dbReference type="Pfam" id="PF00460">
    <property type="entry name" value="Flg_bb_rod"/>
    <property type="match status" value="1"/>
</dbReference>
<dbReference type="EMBL" id="CP025408">
    <property type="protein sequence ID" value="AUH33618.1"/>
    <property type="molecule type" value="Genomic_DNA"/>
</dbReference>
<dbReference type="OrthoDB" id="9788334at2"/>
<comment type="function">
    <text evidence="5 6">Structural component of flagellum, the bacterial motility apparatus. Part of the rod structure of flagellar basal body.</text>
</comment>
<evidence type="ECO:0000256" key="6">
    <source>
        <dbReference type="PIRNR" id="PIRNR002889"/>
    </source>
</evidence>
<keyword evidence="4 6" id="KW-0975">Bacterial flagellum</keyword>
<evidence type="ECO:0000313" key="9">
    <source>
        <dbReference type="EMBL" id="AUH33618.1"/>
    </source>
</evidence>
<protein>
    <recommendedName>
        <fullName evidence="3 6">Flagellar basal body rod protein FlgB</fullName>
    </recommendedName>
</protein>